<evidence type="ECO:0000259" key="1">
    <source>
        <dbReference type="Pfam" id="PF24626"/>
    </source>
</evidence>
<dbReference type="Proteomes" id="UP000765509">
    <property type="component" value="Unassembled WGS sequence"/>
</dbReference>
<dbReference type="OrthoDB" id="2273864at2759"/>
<dbReference type="Gene3D" id="3.30.420.10">
    <property type="entry name" value="Ribonuclease H-like superfamily/Ribonuclease H"/>
    <property type="match status" value="1"/>
</dbReference>
<evidence type="ECO:0000313" key="3">
    <source>
        <dbReference type="Proteomes" id="UP000765509"/>
    </source>
</evidence>
<dbReference type="Pfam" id="PF24626">
    <property type="entry name" value="SH3_Tf2-1"/>
    <property type="match status" value="1"/>
</dbReference>
<evidence type="ECO:0000313" key="2">
    <source>
        <dbReference type="EMBL" id="MBW0570612.1"/>
    </source>
</evidence>
<dbReference type="InterPro" id="IPR036397">
    <property type="entry name" value="RNaseH_sf"/>
</dbReference>
<proteinExistence type="predicted"/>
<dbReference type="EMBL" id="AVOT02086556">
    <property type="protein sequence ID" value="MBW0570612.1"/>
    <property type="molecule type" value="Genomic_DNA"/>
</dbReference>
<reference evidence="2" key="1">
    <citation type="submission" date="2021-03" db="EMBL/GenBank/DDBJ databases">
        <title>Draft genome sequence of rust myrtle Austropuccinia psidii MF-1, a brazilian biotype.</title>
        <authorList>
            <person name="Quecine M.C."/>
            <person name="Pachon D.M.R."/>
            <person name="Bonatelli M.L."/>
            <person name="Correr F.H."/>
            <person name="Franceschini L.M."/>
            <person name="Leite T.F."/>
            <person name="Margarido G.R.A."/>
            <person name="Almeida C.A."/>
            <person name="Ferrarezi J.A."/>
            <person name="Labate C.A."/>
        </authorList>
    </citation>
    <scope>NUCLEOTIDE SEQUENCE</scope>
    <source>
        <strain evidence="2">MF-1</strain>
    </source>
</reference>
<organism evidence="2 3">
    <name type="scientific">Austropuccinia psidii MF-1</name>
    <dbReference type="NCBI Taxonomy" id="1389203"/>
    <lineage>
        <taxon>Eukaryota</taxon>
        <taxon>Fungi</taxon>
        <taxon>Dikarya</taxon>
        <taxon>Basidiomycota</taxon>
        <taxon>Pucciniomycotina</taxon>
        <taxon>Pucciniomycetes</taxon>
        <taxon>Pucciniales</taxon>
        <taxon>Sphaerophragmiaceae</taxon>
        <taxon>Austropuccinia</taxon>
    </lineage>
</organism>
<name>A0A9Q3JXT7_9BASI</name>
<feature type="domain" description="Tf2-1-like SH3-like" evidence="1">
    <location>
        <begin position="97"/>
        <end position="143"/>
    </location>
</feature>
<gene>
    <name evidence="2" type="ORF">O181_110327</name>
</gene>
<sequence>MYVSYNQYDWNPWLPLAEFSYNNSDHSSTKQSLFFTFYGRDPHFDSVHITEDTFAGNLSTKIQSVQKDVKRELVVSINRAKMYADRSRESPPVFNPGDMVWLSSKNIKSTRPTKKLSEIWPGPFPILKKVSTHAYNLNGSPSTQSSIFPY</sequence>
<comment type="caution">
    <text evidence="2">The sequence shown here is derived from an EMBL/GenBank/DDBJ whole genome shotgun (WGS) entry which is preliminary data.</text>
</comment>
<dbReference type="AlphaFoldDB" id="A0A9Q3JXT7"/>
<dbReference type="GO" id="GO:0003676">
    <property type="term" value="F:nucleic acid binding"/>
    <property type="evidence" value="ECO:0007669"/>
    <property type="project" value="InterPro"/>
</dbReference>
<protein>
    <recommendedName>
        <fullName evidence="1">Tf2-1-like SH3-like domain-containing protein</fullName>
    </recommendedName>
</protein>
<keyword evidence="3" id="KW-1185">Reference proteome</keyword>
<dbReference type="InterPro" id="IPR056924">
    <property type="entry name" value="SH3_Tf2-1"/>
</dbReference>
<accession>A0A9Q3JXT7</accession>